<evidence type="ECO:0000256" key="9">
    <source>
        <dbReference type="ARBA" id="ARBA00022989"/>
    </source>
</evidence>
<comment type="caution">
    <text evidence="15">The sequence shown here is derived from an EMBL/GenBank/DDBJ whole genome shotgun (WGS) entry which is preliminary data.</text>
</comment>
<dbReference type="InterPro" id="IPR003855">
    <property type="entry name" value="K+_transporter"/>
</dbReference>
<gene>
    <name evidence="12 15" type="primary">kup</name>
    <name evidence="15" type="ORF">GCM10011575_29220</name>
</gene>
<protein>
    <recommendedName>
        <fullName evidence="12">Probable potassium transport system protein Kup</fullName>
    </recommendedName>
</protein>
<dbReference type="InterPro" id="IPR053951">
    <property type="entry name" value="K_trans_N"/>
</dbReference>
<feature type="transmembrane region" description="Helical" evidence="12">
    <location>
        <begin position="371"/>
        <end position="395"/>
    </location>
</feature>
<reference evidence="15" key="1">
    <citation type="journal article" date="2014" name="Int. J. Syst. Evol. Microbiol.">
        <title>Complete genome sequence of Corynebacterium casei LMG S-19264T (=DSM 44701T), isolated from a smear-ripened cheese.</title>
        <authorList>
            <consortium name="US DOE Joint Genome Institute (JGI-PGF)"/>
            <person name="Walter F."/>
            <person name="Albersmeier A."/>
            <person name="Kalinowski J."/>
            <person name="Ruckert C."/>
        </authorList>
    </citation>
    <scope>NUCLEOTIDE SEQUENCE</scope>
    <source>
        <strain evidence="15">CGMCC 4.7306</strain>
    </source>
</reference>
<keyword evidence="4 12" id="KW-1003">Cell membrane</keyword>
<dbReference type="Pfam" id="PF22776">
    <property type="entry name" value="K_trans_C"/>
    <property type="match status" value="1"/>
</dbReference>
<evidence type="ECO:0000256" key="2">
    <source>
        <dbReference type="ARBA" id="ARBA00007019"/>
    </source>
</evidence>
<accession>A0A917SB35</accession>
<dbReference type="Proteomes" id="UP000613840">
    <property type="component" value="Unassembled WGS sequence"/>
</dbReference>
<evidence type="ECO:0000313" key="16">
    <source>
        <dbReference type="Proteomes" id="UP000613840"/>
    </source>
</evidence>
<dbReference type="EMBL" id="BMMZ01000007">
    <property type="protein sequence ID" value="GGL68759.1"/>
    <property type="molecule type" value="Genomic_DNA"/>
</dbReference>
<feature type="transmembrane region" description="Helical" evidence="12">
    <location>
        <begin position="345"/>
        <end position="365"/>
    </location>
</feature>
<evidence type="ECO:0000259" key="14">
    <source>
        <dbReference type="Pfam" id="PF22776"/>
    </source>
</evidence>
<keyword evidence="16" id="KW-1185">Reference proteome</keyword>
<keyword evidence="6 12" id="KW-0812">Transmembrane</keyword>
<evidence type="ECO:0000256" key="1">
    <source>
        <dbReference type="ARBA" id="ARBA00004141"/>
    </source>
</evidence>
<keyword evidence="10 12" id="KW-0406">Ion transport</keyword>
<evidence type="ECO:0000256" key="10">
    <source>
        <dbReference type="ARBA" id="ARBA00023065"/>
    </source>
</evidence>
<dbReference type="InterPro" id="IPR053952">
    <property type="entry name" value="K_trans_C"/>
</dbReference>
<dbReference type="PANTHER" id="PTHR30540:SF79">
    <property type="entry name" value="LOW AFFINITY POTASSIUM TRANSPORT SYSTEM PROTEIN KUP"/>
    <property type="match status" value="1"/>
</dbReference>
<organism evidence="15 16">
    <name type="scientific">Microlunatus endophyticus</name>
    <dbReference type="NCBI Taxonomy" id="1716077"/>
    <lineage>
        <taxon>Bacteria</taxon>
        <taxon>Bacillati</taxon>
        <taxon>Actinomycetota</taxon>
        <taxon>Actinomycetes</taxon>
        <taxon>Propionibacteriales</taxon>
        <taxon>Propionibacteriaceae</taxon>
        <taxon>Microlunatus</taxon>
    </lineage>
</organism>
<comment type="catalytic activity">
    <reaction evidence="12">
        <text>K(+)(in) + H(+)(in) = K(+)(out) + H(+)(out)</text>
        <dbReference type="Rhea" id="RHEA:28490"/>
        <dbReference type="ChEBI" id="CHEBI:15378"/>
        <dbReference type="ChEBI" id="CHEBI:29103"/>
    </reaction>
</comment>
<dbReference type="GO" id="GO:0015293">
    <property type="term" value="F:symporter activity"/>
    <property type="evidence" value="ECO:0007669"/>
    <property type="project" value="UniProtKB-UniRule"/>
</dbReference>
<feature type="transmembrane region" description="Helical" evidence="12">
    <location>
        <begin position="54"/>
        <end position="76"/>
    </location>
</feature>
<feature type="domain" description="K+ potassium transporter C-terminal" evidence="14">
    <location>
        <begin position="485"/>
        <end position="637"/>
    </location>
</feature>
<dbReference type="PANTHER" id="PTHR30540">
    <property type="entry name" value="OSMOTIC STRESS POTASSIUM TRANSPORTER"/>
    <property type="match status" value="1"/>
</dbReference>
<feature type="transmembrane region" description="Helical" evidence="12">
    <location>
        <begin position="427"/>
        <end position="448"/>
    </location>
</feature>
<keyword evidence="11 12" id="KW-0472">Membrane</keyword>
<dbReference type="GO" id="GO:0005886">
    <property type="term" value="C:plasma membrane"/>
    <property type="evidence" value="ECO:0007669"/>
    <property type="project" value="UniProtKB-SubCell"/>
</dbReference>
<evidence type="ECO:0000256" key="4">
    <source>
        <dbReference type="ARBA" id="ARBA00022475"/>
    </source>
</evidence>
<feature type="transmembrane region" description="Helical" evidence="12">
    <location>
        <begin position="106"/>
        <end position="127"/>
    </location>
</feature>
<keyword evidence="9 12" id="KW-1133">Transmembrane helix</keyword>
<feature type="transmembrane region" description="Helical" evidence="12">
    <location>
        <begin position="177"/>
        <end position="197"/>
    </location>
</feature>
<comment type="similarity">
    <text evidence="2 12">Belongs to the HAK/KUP transporter (TC 2.A.72) family.</text>
</comment>
<evidence type="ECO:0000256" key="8">
    <source>
        <dbReference type="ARBA" id="ARBA00022958"/>
    </source>
</evidence>
<keyword evidence="3 12" id="KW-0813">Transport</keyword>
<feature type="transmembrane region" description="Helical" evidence="12">
    <location>
        <begin position="147"/>
        <end position="165"/>
    </location>
</feature>
<feature type="transmembrane region" description="Helical" evidence="12">
    <location>
        <begin position="252"/>
        <end position="275"/>
    </location>
</feature>
<feature type="transmembrane region" description="Helical" evidence="12">
    <location>
        <begin position="402"/>
        <end position="421"/>
    </location>
</feature>
<keyword evidence="7 12" id="KW-0769">Symport</keyword>
<evidence type="ECO:0000256" key="5">
    <source>
        <dbReference type="ARBA" id="ARBA00022538"/>
    </source>
</evidence>
<evidence type="ECO:0000256" key="11">
    <source>
        <dbReference type="ARBA" id="ARBA00023136"/>
    </source>
</evidence>
<keyword evidence="5 12" id="KW-0633">Potassium transport</keyword>
<dbReference type="Pfam" id="PF02705">
    <property type="entry name" value="K_trans"/>
    <property type="match status" value="1"/>
</dbReference>
<sequence length="638" mass="68611">MSAGHNGTDRLRLAAVVGALGVVFGDIGTSPIYTLQTLFSPDDPHPIAASEFNVLGVVSLILWSVTLIVTVSYVMLALRISNDGEGGIMALLGLMRQRARKNRTKVTVFLAGLGILGASLFLGDGMITPAISVLSAVEGMEIVRPSFKELVIPVTVVIIAVLFLVQRFGTGTMGKFFGPVMILWFTVVGVGGISGIVRSPSILRAISPTYAVEFVAEHPPAAFFALAAVILAITGAEALYADMGHFGRRPIAAGWLVLVFPALALTYMGQGGLLLNDPHNTSLLFFQLVPVWARIPTVVLATAATVIASEAVITGAYSVTSQAVQLGYLPRLRIVHTSAETRGQIYVPFMNWLLMVAVLTLVLAFRSSASLAFAYGMTAAGTITVTTILFFYIAYHTWRAPRWVLVGGGVILILVDLSFVAANMTKLLHGAWLPLAIALVSFTIMITWQKGRGLVTAQREQLEGELAPFVKKLSGPNAECQIVEGTAIFLNPGKNTTPLALRANVERNHIRHRHVVIASVNVLPVPRLTDLSKRAVVDRLSHGNDGIIHVSLRFGYDETPDVPAAMATLKPSQTEGRLDLENAIYFLSKIELHAGKDKTMAAWRKQLFLATSHITADASDHFGLPRDQVVMLGANVDV</sequence>
<dbReference type="GO" id="GO:0015079">
    <property type="term" value="F:potassium ion transmembrane transporter activity"/>
    <property type="evidence" value="ECO:0007669"/>
    <property type="project" value="UniProtKB-UniRule"/>
</dbReference>
<evidence type="ECO:0000256" key="3">
    <source>
        <dbReference type="ARBA" id="ARBA00022448"/>
    </source>
</evidence>
<dbReference type="AlphaFoldDB" id="A0A917SB35"/>
<proteinExistence type="inferred from homology"/>
<feature type="transmembrane region" description="Helical" evidence="12">
    <location>
        <begin position="295"/>
        <end position="324"/>
    </location>
</feature>
<comment type="subcellular location">
    <subcellularLocation>
        <location evidence="12">Cell membrane</location>
        <topology evidence="12">Multi-pass membrane protein</topology>
    </subcellularLocation>
    <subcellularLocation>
        <location evidence="1">Membrane</location>
        <topology evidence="1">Multi-pass membrane protein</topology>
    </subcellularLocation>
</comment>
<evidence type="ECO:0000256" key="6">
    <source>
        <dbReference type="ARBA" id="ARBA00022692"/>
    </source>
</evidence>
<evidence type="ECO:0000313" key="15">
    <source>
        <dbReference type="EMBL" id="GGL68759.1"/>
    </source>
</evidence>
<feature type="transmembrane region" description="Helical" evidence="12">
    <location>
        <begin position="12"/>
        <end position="34"/>
    </location>
</feature>
<comment type="function">
    <text evidence="12">Transport of potassium into the cell. Likely operates as a K(+):H(+) symporter.</text>
</comment>
<feature type="transmembrane region" description="Helical" evidence="12">
    <location>
        <begin position="221"/>
        <end position="240"/>
    </location>
</feature>
<evidence type="ECO:0000259" key="13">
    <source>
        <dbReference type="Pfam" id="PF02705"/>
    </source>
</evidence>
<reference evidence="15" key="2">
    <citation type="submission" date="2020-09" db="EMBL/GenBank/DDBJ databases">
        <authorList>
            <person name="Sun Q."/>
            <person name="Zhou Y."/>
        </authorList>
    </citation>
    <scope>NUCLEOTIDE SEQUENCE</scope>
    <source>
        <strain evidence="15">CGMCC 4.7306</strain>
    </source>
</reference>
<dbReference type="InterPro" id="IPR023051">
    <property type="entry name" value="Kup"/>
</dbReference>
<name>A0A917SB35_9ACTN</name>
<dbReference type="HAMAP" id="MF_01522">
    <property type="entry name" value="Kup"/>
    <property type="match status" value="1"/>
</dbReference>
<feature type="domain" description="K+ potassium transporter integral membrane" evidence="13">
    <location>
        <begin position="16"/>
        <end position="470"/>
    </location>
</feature>
<evidence type="ECO:0000256" key="7">
    <source>
        <dbReference type="ARBA" id="ARBA00022847"/>
    </source>
</evidence>
<evidence type="ECO:0000256" key="12">
    <source>
        <dbReference type="HAMAP-Rule" id="MF_01522"/>
    </source>
</evidence>
<keyword evidence="8 12" id="KW-0630">Potassium</keyword>